<dbReference type="AlphaFoldDB" id="A0A392NQD6"/>
<keyword evidence="2" id="KW-1185">Reference proteome</keyword>
<comment type="caution">
    <text evidence="1">The sequence shown here is derived from an EMBL/GenBank/DDBJ whole genome shotgun (WGS) entry which is preliminary data.</text>
</comment>
<reference evidence="1 2" key="1">
    <citation type="journal article" date="2018" name="Front. Plant Sci.">
        <title>Red Clover (Trifolium pratense) and Zigzag Clover (T. medium) - A Picture of Genomic Similarities and Differences.</title>
        <authorList>
            <person name="Dluhosova J."/>
            <person name="Istvanek J."/>
            <person name="Nedelnik J."/>
            <person name="Repkova J."/>
        </authorList>
    </citation>
    <scope>NUCLEOTIDE SEQUENCE [LARGE SCALE GENOMIC DNA]</scope>
    <source>
        <strain evidence="2">cv. 10/8</strain>
        <tissue evidence="1">Leaf</tissue>
    </source>
</reference>
<evidence type="ECO:0000313" key="1">
    <source>
        <dbReference type="EMBL" id="MCI01296.1"/>
    </source>
</evidence>
<dbReference type="Proteomes" id="UP000265520">
    <property type="component" value="Unassembled WGS sequence"/>
</dbReference>
<accession>A0A392NQD6</accession>
<evidence type="ECO:0000313" key="2">
    <source>
        <dbReference type="Proteomes" id="UP000265520"/>
    </source>
</evidence>
<protein>
    <submittedName>
        <fullName evidence="1">Uncharacterized protein</fullName>
    </submittedName>
</protein>
<dbReference type="EMBL" id="LXQA010045755">
    <property type="protein sequence ID" value="MCI01296.1"/>
    <property type="molecule type" value="Genomic_DNA"/>
</dbReference>
<sequence length="22" mass="2352">STEDGDWGLAIVVRLERCGDGC</sequence>
<proteinExistence type="predicted"/>
<name>A0A392NQD6_9FABA</name>
<feature type="non-terminal residue" evidence="1">
    <location>
        <position position="1"/>
    </location>
</feature>
<organism evidence="1 2">
    <name type="scientific">Trifolium medium</name>
    <dbReference type="NCBI Taxonomy" id="97028"/>
    <lineage>
        <taxon>Eukaryota</taxon>
        <taxon>Viridiplantae</taxon>
        <taxon>Streptophyta</taxon>
        <taxon>Embryophyta</taxon>
        <taxon>Tracheophyta</taxon>
        <taxon>Spermatophyta</taxon>
        <taxon>Magnoliopsida</taxon>
        <taxon>eudicotyledons</taxon>
        <taxon>Gunneridae</taxon>
        <taxon>Pentapetalae</taxon>
        <taxon>rosids</taxon>
        <taxon>fabids</taxon>
        <taxon>Fabales</taxon>
        <taxon>Fabaceae</taxon>
        <taxon>Papilionoideae</taxon>
        <taxon>50 kb inversion clade</taxon>
        <taxon>NPAAA clade</taxon>
        <taxon>Hologalegina</taxon>
        <taxon>IRL clade</taxon>
        <taxon>Trifolieae</taxon>
        <taxon>Trifolium</taxon>
    </lineage>
</organism>